<gene>
    <name evidence="2" type="ORF">FM071_06125</name>
</gene>
<organism evidence="2 3">
    <name type="scientific">Sulfurimonas paralvinellae</name>
    <dbReference type="NCBI Taxonomy" id="317658"/>
    <lineage>
        <taxon>Bacteria</taxon>
        <taxon>Pseudomonadati</taxon>
        <taxon>Campylobacterota</taxon>
        <taxon>Epsilonproteobacteria</taxon>
        <taxon>Campylobacterales</taxon>
        <taxon>Sulfurimonadaceae</taxon>
        <taxon>Sulfurimonas</taxon>
    </lineage>
</organism>
<evidence type="ECO:0000313" key="2">
    <source>
        <dbReference type="EMBL" id="QOP45889.1"/>
    </source>
</evidence>
<accession>A0A7M1B816</accession>
<sequence>MPYSIVVKQGNLLNEETDFIVNASNTKLILGSGVSMAFKRHCGIELQNEMNSVLKYIKGGLIQGDVVATSSGGANNFKYSLHVAVMNYNKGVKHNEKKPTIDIIKKALQNIENYLFWYAKNKSDTMKLVLPLMGCGVGELDKTDVIHLYKNFFQRHIDMDCEVVIYGYSFEDYNQIRKILEEK</sequence>
<dbReference type="InterPro" id="IPR002589">
    <property type="entry name" value="Macro_dom"/>
</dbReference>
<dbReference type="EMBL" id="CP041406">
    <property type="protein sequence ID" value="QOP45889.1"/>
    <property type="molecule type" value="Genomic_DNA"/>
</dbReference>
<dbReference type="AlphaFoldDB" id="A0A7M1B816"/>
<dbReference type="PROSITE" id="PS51154">
    <property type="entry name" value="MACRO"/>
    <property type="match status" value="1"/>
</dbReference>
<dbReference type="KEGG" id="spal:FM071_06125"/>
<protein>
    <recommendedName>
        <fullName evidence="1">Macro domain-containing protein</fullName>
    </recommendedName>
</protein>
<dbReference type="RefSeq" id="WP_193109884.1">
    <property type="nucleotide sequence ID" value="NZ_CP041406.1"/>
</dbReference>
<dbReference type="SMART" id="SM00506">
    <property type="entry name" value="A1pp"/>
    <property type="match status" value="1"/>
</dbReference>
<dbReference type="Gene3D" id="3.40.220.10">
    <property type="entry name" value="Leucine Aminopeptidase, subunit E, domain 1"/>
    <property type="match status" value="1"/>
</dbReference>
<keyword evidence="3" id="KW-1185">Reference proteome</keyword>
<name>A0A7M1B816_9BACT</name>
<evidence type="ECO:0000313" key="3">
    <source>
        <dbReference type="Proteomes" id="UP000593580"/>
    </source>
</evidence>
<dbReference type="Proteomes" id="UP000593580">
    <property type="component" value="Chromosome"/>
</dbReference>
<evidence type="ECO:0000259" key="1">
    <source>
        <dbReference type="PROSITE" id="PS51154"/>
    </source>
</evidence>
<dbReference type="InterPro" id="IPR043472">
    <property type="entry name" value="Macro_dom-like"/>
</dbReference>
<reference evidence="2 3" key="1">
    <citation type="submission" date="2019-07" db="EMBL/GenBank/DDBJ databases">
        <title>Sulfurimonas paralvinellae sp. nov., a novel mesophilic, hydrogen- and sulfur-oxidizing chemolithoautotroph within the Epsilonproteo- bacteria isolated from a deep-sea hydrothermal vent polychaete nest, reclassification of Thiomicrospira denitrificans as Sulfurimonas denitrificans comb. nov. and emended description of the genus Sulfurimonas.</title>
        <authorList>
            <person name="Wang S."/>
            <person name="Jiang L."/>
            <person name="Shao Z."/>
        </authorList>
    </citation>
    <scope>NUCLEOTIDE SEQUENCE [LARGE SCALE GENOMIC DNA]</scope>
    <source>
        <strain evidence="2 3">GO25</strain>
    </source>
</reference>
<dbReference type="Pfam" id="PF01661">
    <property type="entry name" value="Macro"/>
    <property type="match status" value="1"/>
</dbReference>
<proteinExistence type="predicted"/>
<dbReference type="SUPFAM" id="SSF52949">
    <property type="entry name" value="Macro domain-like"/>
    <property type="match status" value="1"/>
</dbReference>
<feature type="domain" description="Macro" evidence="1">
    <location>
        <begin position="1"/>
        <end position="183"/>
    </location>
</feature>